<comment type="caution">
    <text evidence="1">The sequence shown here is derived from an EMBL/GenBank/DDBJ whole genome shotgun (WGS) entry which is preliminary data.</text>
</comment>
<evidence type="ECO:0000313" key="1">
    <source>
        <dbReference type="EMBL" id="MBP1964364.1"/>
    </source>
</evidence>
<sequence>MSFAKKHKKTAITILILVITVFLYGLESEF</sequence>
<evidence type="ECO:0000313" key="2">
    <source>
        <dbReference type="Proteomes" id="UP001519344"/>
    </source>
</evidence>
<gene>
    <name evidence="1" type="ORF">J2Z65_003587</name>
</gene>
<protein>
    <submittedName>
        <fullName evidence="1">Uncharacterized protein</fullName>
    </submittedName>
</protein>
<name>A0ABS4I0C5_9BACL</name>
<organism evidence="1 2">
    <name type="scientific">Paenibacillus aceris</name>
    <dbReference type="NCBI Taxonomy" id="869555"/>
    <lineage>
        <taxon>Bacteria</taxon>
        <taxon>Bacillati</taxon>
        <taxon>Bacillota</taxon>
        <taxon>Bacilli</taxon>
        <taxon>Bacillales</taxon>
        <taxon>Paenibacillaceae</taxon>
        <taxon>Paenibacillus</taxon>
    </lineage>
</organism>
<reference evidence="1 2" key="1">
    <citation type="submission" date="2021-03" db="EMBL/GenBank/DDBJ databases">
        <title>Genomic Encyclopedia of Type Strains, Phase IV (KMG-IV): sequencing the most valuable type-strain genomes for metagenomic binning, comparative biology and taxonomic classification.</title>
        <authorList>
            <person name="Goeker M."/>
        </authorList>
    </citation>
    <scope>NUCLEOTIDE SEQUENCE [LARGE SCALE GENOMIC DNA]</scope>
    <source>
        <strain evidence="1 2">DSM 24950</strain>
    </source>
</reference>
<proteinExistence type="predicted"/>
<dbReference type="EMBL" id="JAGGKV010000008">
    <property type="protein sequence ID" value="MBP1964364.1"/>
    <property type="molecule type" value="Genomic_DNA"/>
</dbReference>
<accession>A0ABS4I0C5</accession>
<keyword evidence="2" id="KW-1185">Reference proteome</keyword>
<dbReference type="Proteomes" id="UP001519344">
    <property type="component" value="Unassembled WGS sequence"/>
</dbReference>